<dbReference type="AlphaFoldDB" id="A0A6M0IMQ2"/>
<comment type="caution">
    <text evidence="3">The sequence shown here is derived from an EMBL/GenBank/DDBJ whole genome shotgun (WGS) entry which is preliminary data.</text>
</comment>
<dbReference type="InterPro" id="IPR050194">
    <property type="entry name" value="Glycosyltransferase_grp1"/>
</dbReference>
<dbReference type="Gene3D" id="3.40.50.2000">
    <property type="entry name" value="Glycogen Phosphorylase B"/>
    <property type="match status" value="2"/>
</dbReference>
<organism evidence="3 4">
    <name type="scientific">Spirosoma agri</name>
    <dbReference type="NCBI Taxonomy" id="1987381"/>
    <lineage>
        <taxon>Bacteria</taxon>
        <taxon>Pseudomonadati</taxon>
        <taxon>Bacteroidota</taxon>
        <taxon>Cytophagia</taxon>
        <taxon>Cytophagales</taxon>
        <taxon>Cytophagaceae</taxon>
        <taxon>Spirosoma</taxon>
    </lineage>
</organism>
<dbReference type="Pfam" id="PF13439">
    <property type="entry name" value="Glyco_transf_4"/>
    <property type="match status" value="1"/>
</dbReference>
<protein>
    <submittedName>
        <fullName evidence="3">Glycosyltransferase</fullName>
    </submittedName>
</protein>
<dbReference type="Proteomes" id="UP000477386">
    <property type="component" value="Unassembled WGS sequence"/>
</dbReference>
<dbReference type="EMBL" id="JAAGNZ010000002">
    <property type="protein sequence ID" value="NEU69596.1"/>
    <property type="molecule type" value="Genomic_DNA"/>
</dbReference>
<dbReference type="PANTHER" id="PTHR45947:SF3">
    <property type="entry name" value="SULFOQUINOVOSYL TRANSFERASE SQD2"/>
    <property type="match status" value="1"/>
</dbReference>
<dbReference type="InterPro" id="IPR028098">
    <property type="entry name" value="Glyco_trans_4-like_N"/>
</dbReference>
<feature type="domain" description="Glycosyl transferase family 1" evidence="1">
    <location>
        <begin position="187"/>
        <end position="341"/>
    </location>
</feature>
<reference evidence="3 4" key="1">
    <citation type="submission" date="2020-02" db="EMBL/GenBank/DDBJ databases">
        <title>Draft genome sequence of two Spirosoma agri KCTC 52727 and Spirosoma terrae KCTC 52035.</title>
        <authorList>
            <person name="Rojas J."/>
            <person name="Ambika Manirajan B."/>
            <person name="Ratering S."/>
            <person name="Suarez C."/>
            <person name="Schnell S."/>
        </authorList>
    </citation>
    <scope>NUCLEOTIDE SEQUENCE [LARGE SCALE GENOMIC DNA]</scope>
    <source>
        <strain evidence="3 4">KCTC 52727</strain>
    </source>
</reference>
<dbReference type="Pfam" id="PF00534">
    <property type="entry name" value="Glycos_transf_1"/>
    <property type="match status" value="1"/>
</dbReference>
<gene>
    <name evidence="3" type="ORF">GK091_22135</name>
</gene>
<name>A0A6M0IMQ2_9BACT</name>
<dbReference type="SUPFAM" id="SSF53756">
    <property type="entry name" value="UDP-Glycosyltransferase/glycogen phosphorylase"/>
    <property type="match status" value="1"/>
</dbReference>
<dbReference type="InterPro" id="IPR001296">
    <property type="entry name" value="Glyco_trans_1"/>
</dbReference>
<evidence type="ECO:0000313" key="4">
    <source>
        <dbReference type="Proteomes" id="UP000477386"/>
    </source>
</evidence>
<keyword evidence="4" id="KW-1185">Reference proteome</keyword>
<accession>A0A6M0IMQ2</accession>
<evidence type="ECO:0000259" key="2">
    <source>
        <dbReference type="Pfam" id="PF13439"/>
    </source>
</evidence>
<dbReference type="RefSeq" id="WP_164042068.1">
    <property type="nucleotide sequence ID" value="NZ_JAAGNZ010000002.1"/>
</dbReference>
<proteinExistence type="predicted"/>
<dbReference type="GO" id="GO:0016758">
    <property type="term" value="F:hexosyltransferase activity"/>
    <property type="evidence" value="ECO:0007669"/>
    <property type="project" value="TreeGrafter"/>
</dbReference>
<keyword evidence="3" id="KW-0808">Transferase</keyword>
<sequence>MTILQTADWFYPSQMGGPSNAIYWQAKAMTRAGHRMITVATSRDLPAAVSLDQWIDMDCGRVIYTKNPHFYVPVNHIWYALSVMRLADVVHINSLFYPSSIVLVAAAKLMGKPLVWSPHGELSPSALVYRPRLKKVLLRLFRMVSNGLVFHATSAAETDYIRQQFGAKVVVHAIPNRMEIPPVAQRNANKYLLFIGRLHPIKAIDQLIEALSESTVFRESDYTLTIAGPGSNNYLSYLHERTTVLNLSRKVNFVGTIQGDQKEQLYADAYLTILPSHAENFGNVVIESLAQGTPVVASTGTPWQLLESERAGHWVANKPAELRRIIDLYLQMPAEAYQLYRQRAARLARRTFDVHANVGQWEQLYRDAAQRTLSRRLL</sequence>
<feature type="domain" description="Glycosyltransferase subfamily 4-like N-terminal" evidence="2">
    <location>
        <begin position="16"/>
        <end position="176"/>
    </location>
</feature>
<evidence type="ECO:0000259" key="1">
    <source>
        <dbReference type="Pfam" id="PF00534"/>
    </source>
</evidence>
<dbReference type="PANTHER" id="PTHR45947">
    <property type="entry name" value="SULFOQUINOVOSYL TRANSFERASE SQD2"/>
    <property type="match status" value="1"/>
</dbReference>
<evidence type="ECO:0000313" key="3">
    <source>
        <dbReference type="EMBL" id="NEU69596.1"/>
    </source>
</evidence>